<evidence type="ECO:0000313" key="4">
    <source>
        <dbReference type="Proteomes" id="UP001294444"/>
    </source>
</evidence>
<dbReference type="AlphaFoldDB" id="A0AAJ4XQ59"/>
<evidence type="ECO:0000256" key="2">
    <source>
        <dbReference type="SAM" id="SignalP"/>
    </source>
</evidence>
<dbReference type="InterPro" id="IPR051477">
    <property type="entry name" value="Expansin_CellWall"/>
</dbReference>
<evidence type="ECO:0000256" key="1">
    <source>
        <dbReference type="ARBA" id="ARBA00022729"/>
    </source>
</evidence>
<comment type="caution">
    <text evidence="3">The sequence shown here is derived from an EMBL/GenBank/DDBJ whole genome shotgun (WGS) entry which is preliminary data.</text>
</comment>
<feature type="signal peptide" evidence="2">
    <location>
        <begin position="1"/>
        <end position="22"/>
    </location>
</feature>
<dbReference type="Gene3D" id="2.40.40.10">
    <property type="entry name" value="RlpA-like domain"/>
    <property type="match status" value="1"/>
</dbReference>
<dbReference type="InterPro" id="IPR036908">
    <property type="entry name" value="RlpA-like_sf"/>
</dbReference>
<dbReference type="SUPFAM" id="SSF50685">
    <property type="entry name" value="Barwin-like endoglucanases"/>
    <property type="match status" value="1"/>
</dbReference>
<keyword evidence="4" id="KW-1185">Reference proteome</keyword>
<name>A0AAJ4XQ59_9BASI</name>
<reference evidence="3" key="1">
    <citation type="submission" date="2023-10" db="EMBL/GenBank/DDBJ databases">
        <authorList>
            <person name="Guldener U."/>
        </authorList>
    </citation>
    <scope>NUCLEOTIDE SEQUENCE</scope>
    <source>
        <strain evidence="3">Mp4</strain>
    </source>
</reference>
<evidence type="ECO:0000313" key="3">
    <source>
        <dbReference type="EMBL" id="SNX86377.1"/>
    </source>
</evidence>
<proteinExistence type="predicted"/>
<feature type="chain" id="PRO_5042536711" description="RlpA-like protein double-psi beta-barrel domain-containing protein" evidence="2">
    <location>
        <begin position="23"/>
        <end position="198"/>
    </location>
</feature>
<dbReference type="PANTHER" id="PTHR31836">
    <property type="match status" value="1"/>
</dbReference>
<dbReference type="EMBL" id="OAPG01000014">
    <property type="protein sequence ID" value="SNX86377.1"/>
    <property type="molecule type" value="Genomic_DNA"/>
</dbReference>
<organism evidence="3 4">
    <name type="scientific">Melanopsichium pennsylvanicum</name>
    <dbReference type="NCBI Taxonomy" id="63383"/>
    <lineage>
        <taxon>Eukaryota</taxon>
        <taxon>Fungi</taxon>
        <taxon>Dikarya</taxon>
        <taxon>Basidiomycota</taxon>
        <taxon>Ustilaginomycotina</taxon>
        <taxon>Ustilaginomycetes</taxon>
        <taxon>Ustilaginales</taxon>
        <taxon>Ustilaginaceae</taxon>
        <taxon>Melanopsichium</taxon>
    </lineage>
</organism>
<dbReference type="PANTHER" id="PTHR31836:SF27">
    <property type="entry name" value="RLPA-LIKE PROTEIN DOUBLE-PSI BETA-BARREL DOMAIN-CONTAINING PROTEIN"/>
    <property type="match status" value="1"/>
</dbReference>
<accession>A0AAJ4XQ59</accession>
<gene>
    <name evidence="3" type="ORF">MEPE_05086</name>
</gene>
<evidence type="ECO:0008006" key="5">
    <source>
        <dbReference type="Google" id="ProtNLM"/>
    </source>
</evidence>
<sequence length="198" mass="21316">MARLSTSYLVVTFAILLSLVSAIQGEVLPAGEEIGTASSSFKPEPVQLSSDTLSHLAHPRIPTSKGQLVDRPHSARSKFFKRRHESKQNKVKSSGSSGGYIGNGQMTYYYGTQLLNPACPNASTPSDASMTAAISNDSPFQCGDQIKIANKNGKQVTVTVVDRCEGCSSDHLDVTKAVFEKFSSLEMGVLYDMSFSKI</sequence>
<protein>
    <recommendedName>
        <fullName evidence="5">RlpA-like protein double-psi beta-barrel domain-containing protein</fullName>
    </recommendedName>
</protein>
<dbReference type="Proteomes" id="UP001294444">
    <property type="component" value="Unassembled WGS sequence"/>
</dbReference>
<keyword evidence="1 2" id="KW-0732">Signal</keyword>
<dbReference type="CDD" id="cd22191">
    <property type="entry name" value="DPBB_RlpA_EXP_N-like"/>
    <property type="match status" value="1"/>
</dbReference>